<dbReference type="RefSeq" id="WP_148753373.1">
    <property type="nucleotide sequence ID" value="NZ_VSSR01000039.1"/>
</dbReference>
<dbReference type="EMBL" id="VSSR01000039">
    <property type="protein sequence ID" value="TYL81272.1"/>
    <property type="molecule type" value="Genomic_DNA"/>
</dbReference>
<evidence type="ECO:0008006" key="3">
    <source>
        <dbReference type="Google" id="ProtNLM"/>
    </source>
</evidence>
<sequence>MGKETSQSGPTLAVMKRLFAHSGNCCAFPRCEIPIVHEATIIGQTCHIRAARPGGARFDPNQSTQDRHGFDNLILLCANHHTIVDDDPEAYTVARLVKMKAEHEAKSAVLSDERASNSAELLIKQTVQSINQSGGITAHTVNLYSSSPHARHGEEQAQEAARRIFTPELNRTIARVLYIHGRAIPNFVCASVGHDIEPNDRKENFLPHWPTLFPNAPRCSALSSEDIVSLSSFYDSLHTLSDLVNEWWGREDQLPVNIFNSIMQQAQKSLELALVCIKNFDLDTKFPPANPALGSLSSRIERSLDSAADAMRHHIARAEAKKTNSDASKRIRRA</sequence>
<comment type="caution">
    <text evidence="1">The sequence shown here is derived from an EMBL/GenBank/DDBJ whole genome shotgun (WGS) entry which is preliminary data.</text>
</comment>
<dbReference type="OrthoDB" id="5379188at2"/>
<organism evidence="1 2">
    <name type="scientific">Bradyrhizobium cytisi</name>
    <dbReference type="NCBI Taxonomy" id="515489"/>
    <lineage>
        <taxon>Bacteria</taxon>
        <taxon>Pseudomonadati</taxon>
        <taxon>Pseudomonadota</taxon>
        <taxon>Alphaproteobacteria</taxon>
        <taxon>Hyphomicrobiales</taxon>
        <taxon>Nitrobacteraceae</taxon>
        <taxon>Bradyrhizobium</taxon>
    </lineage>
</organism>
<keyword evidence="2" id="KW-1185">Reference proteome</keyword>
<gene>
    <name evidence="1" type="ORF">FXB38_23670</name>
</gene>
<evidence type="ECO:0000313" key="2">
    <source>
        <dbReference type="Proteomes" id="UP000324853"/>
    </source>
</evidence>
<accession>A0A5S4WIK7</accession>
<reference evidence="1 2" key="1">
    <citation type="submission" date="2019-08" db="EMBL/GenBank/DDBJ databases">
        <title>Bradyrhizobium hipponensis sp. nov., a rhizobium isolated from a Lupinus angustifolius root nodule in Tunisia.</title>
        <authorList>
            <person name="Off K."/>
            <person name="Rejili M."/>
            <person name="Mars M."/>
            <person name="Brachmann A."/>
            <person name="Marin M."/>
        </authorList>
    </citation>
    <scope>NUCLEOTIDE SEQUENCE [LARGE SCALE GENOMIC DNA]</scope>
    <source>
        <strain evidence="1 2">CTAW11</strain>
    </source>
</reference>
<evidence type="ECO:0000313" key="1">
    <source>
        <dbReference type="EMBL" id="TYL81272.1"/>
    </source>
</evidence>
<protein>
    <recommendedName>
        <fullName evidence="3">HNH endonuclease</fullName>
    </recommendedName>
</protein>
<dbReference type="AlphaFoldDB" id="A0A5S4WIK7"/>
<proteinExistence type="predicted"/>
<dbReference type="Proteomes" id="UP000324853">
    <property type="component" value="Unassembled WGS sequence"/>
</dbReference>
<name>A0A5S4WIK7_9BRAD</name>